<evidence type="ECO:0000256" key="5">
    <source>
        <dbReference type="ARBA" id="ARBA00022679"/>
    </source>
</evidence>
<evidence type="ECO:0000256" key="8">
    <source>
        <dbReference type="ARBA" id="ARBA00022842"/>
    </source>
</evidence>
<evidence type="ECO:0000256" key="9">
    <source>
        <dbReference type="ARBA" id="ARBA00049336"/>
    </source>
</evidence>
<dbReference type="Gene3D" id="3.90.550.10">
    <property type="entry name" value="Spore Coat Polysaccharide Biosynthesis Protein SpsA, Chain A"/>
    <property type="match status" value="1"/>
</dbReference>
<dbReference type="SUPFAM" id="SSF53448">
    <property type="entry name" value="Nucleotide-diphospho-sugar transferases"/>
    <property type="match status" value="1"/>
</dbReference>
<evidence type="ECO:0000259" key="11">
    <source>
        <dbReference type="Pfam" id="PF00483"/>
    </source>
</evidence>
<dbReference type="NCBIfam" id="TIGR01207">
    <property type="entry name" value="rmlA"/>
    <property type="match status" value="1"/>
</dbReference>
<dbReference type="InterPro" id="IPR005907">
    <property type="entry name" value="G1P_thy_trans_s"/>
</dbReference>
<comment type="similarity">
    <text evidence="2 10">Belongs to the glucose-1-phosphate thymidylyltransferase family.</text>
</comment>
<evidence type="ECO:0000256" key="2">
    <source>
        <dbReference type="ARBA" id="ARBA00010480"/>
    </source>
</evidence>
<keyword evidence="8 10" id="KW-0460">Magnesium</keyword>
<dbReference type="FunFam" id="3.90.550.10:FF:000023">
    <property type="entry name" value="Glucose-1-phosphate thymidylyltransferase"/>
    <property type="match status" value="1"/>
</dbReference>
<dbReference type="Pfam" id="PF00483">
    <property type="entry name" value="NTP_transferase"/>
    <property type="match status" value="1"/>
</dbReference>
<dbReference type="GO" id="GO:0046872">
    <property type="term" value="F:metal ion binding"/>
    <property type="evidence" value="ECO:0007669"/>
    <property type="project" value="UniProtKB-KW"/>
</dbReference>
<keyword evidence="5 10" id="KW-0808">Transferase</keyword>
<dbReference type="EMBL" id="QVTE01000046">
    <property type="protein sequence ID" value="RFU67133.1"/>
    <property type="molecule type" value="Genomic_DNA"/>
</dbReference>
<evidence type="ECO:0000313" key="12">
    <source>
        <dbReference type="EMBL" id="RFU67133.1"/>
    </source>
</evidence>
<gene>
    <name evidence="12" type="primary">rfbA</name>
    <name evidence="12" type="ORF">D0469_16080</name>
</gene>
<comment type="catalytic activity">
    <reaction evidence="9 10">
        <text>dTTP + alpha-D-glucose 1-phosphate + H(+) = dTDP-alpha-D-glucose + diphosphate</text>
        <dbReference type="Rhea" id="RHEA:15225"/>
        <dbReference type="ChEBI" id="CHEBI:15378"/>
        <dbReference type="ChEBI" id="CHEBI:33019"/>
        <dbReference type="ChEBI" id="CHEBI:37568"/>
        <dbReference type="ChEBI" id="CHEBI:57477"/>
        <dbReference type="ChEBI" id="CHEBI:58601"/>
        <dbReference type="EC" id="2.7.7.24"/>
    </reaction>
</comment>
<dbReference type="RefSeq" id="WP_117327740.1">
    <property type="nucleotide sequence ID" value="NZ_QVTE01000046.1"/>
</dbReference>
<evidence type="ECO:0000256" key="7">
    <source>
        <dbReference type="ARBA" id="ARBA00022723"/>
    </source>
</evidence>
<keyword evidence="6 10" id="KW-0548">Nucleotidyltransferase</keyword>
<name>A0A372LKH8_9BACI</name>
<dbReference type="Proteomes" id="UP000264541">
    <property type="component" value="Unassembled WGS sequence"/>
</dbReference>
<organism evidence="12 13">
    <name type="scientific">Peribacillus saganii</name>
    <dbReference type="NCBI Taxonomy" id="2303992"/>
    <lineage>
        <taxon>Bacteria</taxon>
        <taxon>Bacillati</taxon>
        <taxon>Bacillota</taxon>
        <taxon>Bacilli</taxon>
        <taxon>Bacillales</taxon>
        <taxon>Bacillaceae</taxon>
        <taxon>Peribacillus</taxon>
    </lineage>
</organism>
<evidence type="ECO:0000256" key="4">
    <source>
        <dbReference type="ARBA" id="ARBA00017654"/>
    </source>
</evidence>
<dbReference type="EC" id="2.7.7.24" evidence="3 10"/>
<comment type="function">
    <text evidence="10">Catalyzes the formation of dTDP-glucose, from dTTP and glucose 1-phosphate, as well as its pyrophosphorolysis.</text>
</comment>
<sequence length="297" mass="33078">MKGIILAGGSGTRLYPLTKAVSKQMLPVYDKPMIYYPLSVLMLAGIREILIISTPRDVEGFKELLGDGSKLGMKFEYAIQEKPKGLAEAFIIGEEFIGDSSVSLVLGDNIFYGSNFGNRLKEAARLTKGGIIFGCFVNDPRAYGVVEVDQDMNAISIEEKPEHPKSSYAVPGLYFFDNKVVDIAKSVKPSERGELEITSVIEEYLHRRELKVELTGRGLAWLDTGTHESLLEASNFVEAVQKRQGLYIACIEEIAYRRGYITKDQLLNLAQPLMKTDYGCYLVEVANLVENKTLINM</sequence>
<dbReference type="InterPro" id="IPR005835">
    <property type="entry name" value="NTP_transferase_dom"/>
</dbReference>
<comment type="caution">
    <text evidence="12">The sequence shown here is derived from an EMBL/GenBank/DDBJ whole genome shotgun (WGS) entry which is preliminary data.</text>
</comment>
<evidence type="ECO:0000313" key="13">
    <source>
        <dbReference type="Proteomes" id="UP000264541"/>
    </source>
</evidence>
<comment type="cofactor">
    <cofactor evidence="1">
        <name>Mg(2+)</name>
        <dbReference type="ChEBI" id="CHEBI:18420"/>
    </cofactor>
</comment>
<dbReference type="InterPro" id="IPR029044">
    <property type="entry name" value="Nucleotide-diphossugar_trans"/>
</dbReference>
<evidence type="ECO:0000256" key="10">
    <source>
        <dbReference type="RuleBase" id="RU003706"/>
    </source>
</evidence>
<dbReference type="PANTHER" id="PTHR43532:SF1">
    <property type="entry name" value="GLUCOSE-1-PHOSPHATE THYMIDYLYLTRANSFERASE 1"/>
    <property type="match status" value="1"/>
</dbReference>
<evidence type="ECO:0000256" key="3">
    <source>
        <dbReference type="ARBA" id="ARBA00012461"/>
    </source>
</evidence>
<evidence type="ECO:0000256" key="1">
    <source>
        <dbReference type="ARBA" id="ARBA00001946"/>
    </source>
</evidence>
<feature type="domain" description="Nucleotidyl transferase" evidence="11">
    <location>
        <begin position="2"/>
        <end position="238"/>
    </location>
</feature>
<keyword evidence="13" id="KW-1185">Reference proteome</keyword>
<proteinExistence type="inferred from homology"/>
<accession>A0A372LKH8</accession>
<dbReference type="AlphaFoldDB" id="A0A372LKH8"/>
<reference evidence="12 13" key="1">
    <citation type="submission" date="2018-08" db="EMBL/GenBank/DDBJ databases">
        <title>Bacillus chawlae sp. nov., Bacillus glennii sp. nov., and Bacillus saganii sp. nov. Isolated from the Vehicle Assembly Building at Kennedy Space Center where the Viking Spacecraft were Assembled.</title>
        <authorList>
            <person name="Seuylemezian A."/>
            <person name="Vaishampayan P."/>
        </authorList>
    </citation>
    <scope>NUCLEOTIDE SEQUENCE [LARGE SCALE GENOMIC DNA]</scope>
    <source>
        <strain evidence="12 13">V47-23a</strain>
    </source>
</reference>
<protein>
    <recommendedName>
        <fullName evidence="4 10">Glucose-1-phosphate thymidylyltransferase</fullName>
        <ecNumber evidence="3 10">2.7.7.24</ecNumber>
    </recommendedName>
</protein>
<dbReference type="GO" id="GO:0008879">
    <property type="term" value="F:glucose-1-phosphate thymidylyltransferase activity"/>
    <property type="evidence" value="ECO:0007669"/>
    <property type="project" value="UniProtKB-EC"/>
</dbReference>
<dbReference type="PANTHER" id="PTHR43532">
    <property type="entry name" value="GLUCOSE-1-PHOSPHATE THYMIDYLYLTRANSFERASE"/>
    <property type="match status" value="1"/>
</dbReference>
<dbReference type="CDD" id="cd02538">
    <property type="entry name" value="G1P_TT_short"/>
    <property type="match status" value="1"/>
</dbReference>
<evidence type="ECO:0000256" key="6">
    <source>
        <dbReference type="ARBA" id="ARBA00022695"/>
    </source>
</evidence>
<dbReference type="OrthoDB" id="9803871at2"/>
<keyword evidence="7 10" id="KW-0479">Metal-binding</keyword>